<protein>
    <submittedName>
        <fullName evidence="1">Uncharacterized protein</fullName>
    </submittedName>
</protein>
<dbReference type="AlphaFoldDB" id="A0A2A5T3J2"/>
<evidence type="ECO:0000313" key="2">
    <source>
        <dbReference type="Proteomes" id="UP000219020"/>
    </source>
</evidence>
<gene>
    <name evidence="1" type="ORF">BTN49_1680</name>
</gene>
<comment type="caution">
    <text evidence="1">The sequence shown here is derived from an EMBL/GenBank/DDBJ whole genome shotgun (WGS) entry which is preliminary data.</text>
</comment>
<evidence type="ECO:0000313" key="1">
    <source>
        <dbReference type="EMBL" id="PCS22722.1"/>
    </source>
</evidence>
<proteinExistence type="predicted"/>
<dbReference type="EMBL" id="NBYY01000015">
    <property type="protein sequence ID" value="PCS22722.1"/>
    <property type="molecule type" value="Genomic_DNA"/>
</dbReference>
<dbReference type="Proteomes" id="UP000219020">
    <property type="component" value="Unassembled WGS sequence"/>
</dbReference>
<name>A0A2A5T3J2_9GAMM</name>
<reference evidence="2" key="1">
    <citation type="submission" date="2017-04" db="EMBL/GenBank/DDBJ databases">
        <title>Genome evolution of the luminous symbionts of deep sea anglerfish.</title>
        <authorList>
            <person name="Hendry T.A."/>
        </authorList>
    </citation>
    <scope>NUCLEOTIDE SEQUENCE [LARGE SCALE GENOMIC DNA]</scope>
</reference>
<organism evidence="1 2">
    <name type="scientific">Candidatus Enterovibrio escicola</name>
    <dbReference type="NCBI Taxonomy" id="1927127"/>
    <lineage>
        <taxon>Bacteria</taxon>
        <taxon>Pseudomonadati</taxon>
        <taxon>Pseudomonadota</taxon>
        <taxon>Gammaproteobacteria</taxon>
        <taxon>Vibrionales</taxon>
        <taxon>Vibrionaceae</taxon>
        <taxon>Enterovibrio</taxon>
    </lineage>
</organism>
<accession>A0A2A5T3J2</accession>
<keyword evidence="2" id="KW-1185">Reference proteome</keyword>
<sequence>MKAMNKVIRLGMPVHLQTKIKTVRILGSVHYRPDLINNIYTLNY</sequence>